<feature type="transmembrane region" description="Helical" evidence="1">
    <location>
        <begin position="178"/>
        <end position="204"/>
    </location>
</feature>
<feature type="transmembrane region" description="Helical" evidence="1">
    <location>
        <begin position="95"/>
        <end position="114"/>
    </location>
</feature>
<keyword evidence="1" id="KW-1133">Transmembrane helix</keyword>
<feature type="transmembrane region" description="Helical" evidence="1">
    <location>
        <begin position="293"/>
        <end position="313"/>
    </location>
</feature>
<feature type="transmembrane region" description="Helical" evidence="1">
    <location>
        <begin position="216"/>
        <end position="236"/>
    </location>
</feature>
<organism evidence="2">
    <name type="scientific">uncultured organism</name>
    <dbReference type="NCBI Taxonomy" id="155900"/>
    <lineage>
        <taxon>unclassified sequences</taxon>
        <taxon>environmental samples</taxon>
    </lineage>
</organism>
<proteinExistence type="predicted"/>
<feature type="transmembrane region" description="Helical" evidence="1">
    <location>
        <begin position="364"/>
        <end position="382"/>
    </location>
</feature>
<feature type="transmembrane region" description="Helical" evidence="1">
    <location>
        <begin position="120"/>
        <end position="138"/>
    </location>
</feature>
<dbReference type="AlphaFoldDB" id="A0A7L9QC80"/>
<feature type="transmembrane region" description="Helical" evidence="1">
    <location>
        <begin position="7"/>
        <end position="33"/>
    </location>
</feature>
<dbReference type="EMBL" id="MW000469">
    <property type="protein sequence ID" value="QOL00456.1"/>
    <property type="molecule type" value="Genomic_DNA"/>
</dbReference>
<keyword evidence="1" id="KW-0472">Membrane</keyword>
<name>A0A7L9QC80_9ZZZZ</name>
<keyword evidence="1" id="KW-0812">Transmembrane</keyword>
<feature type="transmembrane region" description="Helical" evidence="1">
    <location>
        <begin position="63"/>
        <end position="83"/>
    </location>
</feature>
<feature type="transmembrane region" description="Helical" evidence="1">
    <location>
        <begin position="325"/>
        <end position="344"/>
    </location>
</feature>
<feature type="transmembrane region" description="Helical" evidence="1">
    <location>
        <begin position="150"/>
        <end position="166"/>
    </location>
</feature>
<evidence type="ECO:0000313" key="2">
    <source>
        <dbReference type="EMBL" id="QOL00456.1"/>
    </source>
</evidence>
<accession>A0A7L9QC80</accession>
<evidence type="ECO:0000256" key="1">
    <source>
        <dbReference type="SAM" id="Phobius"/>
    </source>
</evidence>
<sequence>MNRRHLIGWSFFVIGLGILFWTFFRPIVALHFLGDDAWNSYLFGYLRYNHLSAWDEIQSQNQWWLANVGRLFPVMIGTFVLIWSHPQSASVMHALQIVAIGLNAITLVFALQALGVPIRAGMLAAALVPICAQLRSFYDPITGFLLEMPYGLELLLLSIVAFGVALRRRSVLAGALAALLWIASGFVYEIAFPIGIVFVAMIAWCRPSATSLGAALRSFAPIAAGGALVAMLIAFFRAHSGVEGSAYAIRAGSSRYGATFADQAGGALPLNYVHFDPYGQFASVRLWAGWSPGAALVVLVSVALVLTLAAAIVRAGGARRRVPAVGLLLGCSLWLLPALVIAASPRWQTELKPGLAYLPVYDEYFGVATIVALVTATLLAALPSRAGYAVAIVAALAAGTITEETYRANLVAIKVYAGAWTAGRYAIEDSLRDGLLASVPDGSTLLVDGSYFYLGAERNSPYTTGSQWHAQYLFYGYAGKRITIASQSDALTSALCARPPSGPMCAARPNTYVLNIAYADADHSTAQAAHLAALLLVPGAAPVALADEDSVIERGAAQPLPALPGRRLSERRVAPDVRAFDVIADAQPLPLGNMLAPGAAQAIFGSGFNPAESDGARVWHWMGAHGSISLVNAGGTAQRVRVRGRVSMFGSGRATVTIGWNAALKTLPVDATGTVFSVDGMIAPHAVSVLNLATTAPRVPVSVDPRDLRLQVSDVDVRTMPATP</sequence>
<reference evidence="2" key="1">
    <citation type="submission" date="2020-09" db="EMBL/GenBank/DDBJ databases">
        <title>A new high-throughput screening method to detect antimicrobial volatiles from metagenomic clone libraries.</title>
        <authorList>
            <person name="Stocker F."/>
            <person name="Obermeier M."/>
            <person name="Resch K."/>
            <person name="Berg G."/>
            <person name="Mueller Bogota C.A."/>
        </authorList>
    </citation>
    <scope>NUCLEOTIDE SEQUENCE</scope>
</reference>
<protein>
    <submittedName>
        <fullName evidence="2">Uncharacterized protein</fullName>
    </submittedName>
</protein>